<dbReference type="PANTHER" id="PTHR44936">
    <property type="entry name" value="SENSOR PROTEIN CREC"/>
    <property type="match status" value="1"/>
</dbReference>
<dbReference type="InterPro" id="IPR005467">
    <property type="entry name" value="His_kinase_dom"/>
</dbReference>
<dbReference type="SMART" id="SM00388">
    <property type="entry name" value="HisKA"/>
    <property type="match status" value="1"/>
</dbReference>
<keyword evidence="9" id="KW-0812">Transmembrane</keyword>
<comment type="subcellular location">
    <subcellularLocation>
        <location evidence="2">Cell membrane</location>
        <topology evidence="2">Multi-pass membrane protein</topology>
    </subcellularLocation>
</comment>
<dbReference type="InterPro" id="IPR036097">
    <property type="entry name" value="HisK_dim/P_sf"/>
</dbReference>
<protein>
    <recommendedName>
        <fullName evidence="3">histidine kinase</fullName>
        <ecNumber evidence="3">2.7.13.3</ecNumber>
    </recommendedName>
</protein>
<dbReference type="Pfam" id="PF02518">
    <property type="entry name" value="HATPase_c"/>
    <property type="match status" value="1"/>
</dbReference>
<evidence type="ECO:0000313" key="12">
    <source>
        <dbReference type="Proteomes" id="UP001500730"/>
    </source>
</evidence>
<gene>
    <name evidence="11" type="ORF">GCM10009858_37550</name>
</gene>
<feature type="domain" description="Histidine kinase" evidence="10">
    <location>
        <begin position="129"/>
        <end position="343"/>
    </location>
</feature>
<keyword evidence="5" id="KW-0597">Phosphoprotein</keyword>
<evidence type="ECO:0000256" key="8">
    <source>
        <dbReference type="ARBA" id="ARBA00023012"/>
    </source>
</evidence>
<dbReference type="EMBL" id="BAAARE010000019">
    <property type="protein sequence ID" value="GAA2495877.1"/>
    <property type="molecule type" value="Genomic_DNA"/>
</dbReference>
<dbReference type="PANTHER" id="PTHR44936:SF9">
    <property type="entry name" value="SENSOR PROTEIN CREC"/>
    <property type="match status" value="1"/>
</dbReference>
<evidence type="ECO:0000256" key="2">
    <source>
        <dbReference type="ARBA" id="ARBA00004651"/>
    </source>
</evidence>
<keyword evidence="6" id="KW-0808">Transferase</keyword>
<evidence type="ECO:0000256" key="1">
    <source>
        <dbReference type="ARBA" id="ARBA00000085"/>
    </source>
</evidence>
<dbReference type="SMART" id="SM00387">
    <property type="entry name" value="HATPase_c"/>
    <property type="match status" value="1"/>
</dbReference>
<keyword evidence="7" id="KW-0418">Kinase</keyword>
<feature type="transmembrane region" description="Helical" evidence="9">
    <location>
        <begin position="57"/>
        <end position="77"/>
    </location>
</feature>
<accession>A0ABP5ZF72</accession>
<dbReference type="PROSITE" id="PS50109">
    <property type="entry name" value="HIS_KIN"/>
    <property type="match status" value="1"/>
</dbReference>
<reference evidence="12" key="1">
    <citation type="journal article" date="2019" name="Int. J. Syst. Evol. Microbiol.">
        <title>The Global Catalogue of Microorganisms (GCM) 10K type strain sequencing project: providing services to taxonomists for standard genome sequencing and annotation.</title>
        <authorList>
            <consortium name="The Broad Institute Genomics Platform"/>
            <consortium name="The Broad Institute Genome Sequencing Center for Infectious Disease"/>
            <person name="Wu L."/>
            <person name="Ma J."/>
        </authorList>
    </citation>
    <scope>NUCLEOTIDE SEQUENCE [LARGE SCALE GENOMIC DNA]</scope>
    <source>
        <strain evidence="12">JCM 16259</strain>
    </source>
</reference>
<dbReference type="Pfam" id="PF00512">
    <property type="entry name" value="HisKA"/>
    <property type="match status" value="1"/>
</dbReference>
<keyword evidence="4" id="KW-1003">Cell membrane</keyword>
<feature type="transmembrane region" description="Helical" evidence="9">
    <location>
        <begin position="83"/>
        <end position="99"/>
    </location>
</feature>
<evidence type="ECO:0000256" key="6">
    <source>
        <dbReference type="ARBA" id="ARBA00022679"/>
    </source>
</evidence>
<name>A0ABP5ZF72_9MICO</name>
<comment type="caution">
    <text evidence="11">The sequence shown here is derived from an EMBL/GenBank/DDBJ whole genome shotgun (WGS) entry which is preliminary data.</text>
</comment>
<comment type="catalytic activity">
    <reaction evidence="1">
        <text>ATP + protein L-histidine = ADP + protein N-phospho-L-histidine.</text>
        <dbReference type="EC" id="2.7.13.3"/>
    </reaction>
</comment>
<dbReference type="Gene3D" id="3.30.565.10">
    <property type="entry name" value="Histidine kinase-like ATPase, C-terminal domain"/>
    <property type="match status" value="1"/>
</dbReference>
<dbReference type="Gene3D" id="1.10.287.130">
    <property type="match status" value="1"/>
</dbReference>
<keyword evidence="12" id="KW-1185">Reference proteome</keyword>
<evidence type="ECO:0000313" key="11">
    <source>
        <dbReference type="EMBL" id="GAA2495877.1"/>
    </source>
</evidence>
<dbReference type="InterPro" id="IPR050980">
    <property type="entry name" value="2C_sensor_his_kinase"/>
</dbReference>
<dbReference type="RefSeq" id="WP_344256582.1">
    <property type="nucleotide sequence ID" value="NZ_BAAARE010000019.1"/>
</dbReference>
<evidence type="ECO:0000256" key="5">
    <source>
        <dbReference type="ARBA" id="ARBA00022553"/>
    </source>
</evidence>
<evidence type="ECO:0000256" key="3">
    <source>
        <dbReference type="ARBA" id="ARBA00012438"/>
    </source>
</evidence>
<keyword evidence="9" id="KW-1133">Transmembrane helix</keyword>
<keyword evidence="9" id="KW-0472">Membrane</keyword>
<dbReference type="SUPFAM" id="SSF47384">
    <property type="entry name" value="Homodimeric domain of signal transducing histidine kinase"/>
    <property type="match status" value="1"/>
</dbReference>
<dbReference type="CDD" id="cd00082">
    <property type="entry name" value="HisKA"/>
    <property type="match status" value="1"/>
</dbReference>
<dbReference type="SUPFAM" id="SSF55874">
    <property type="entry name" value="ATPase domain of HSP90 chaperone/DNA topoisomerase II/histidine kinase"/>
    <property type="match status" value="1"/>
</dbReference>
<evidence type="ECO:0000259" key="10">
    <source>
        <dbReference type="PROSITE" id="PS50109"/>
    </source>
</evidence>
<dbReference type="Proteomes" id="UP001500730">
    <property type="component" value="Unassembled WGS sequence"/>
</dbReference>
<evidence type="ECO:0000256" key="9">
    <source>
        <dbReference type="SAM" id="Phobius"/>
    </source>
</evidence>
<dbReference type="InterPro" id="IPR003661">
    <property type="entry name" value="HisK_dim/P_dom"/>
</dbReference>
<dbReference type="InterPro" id="IPR036890">
    <property type="entry name" value="HATPase_C_sf"/>
</dbReference>
<keyword evidence="8" id="KW-0902">Two-component regulatory system</keyword>
<evidence type="ECO:0000256" key="4">
    <source>
        <dbReference type="ARBA" id="ARBA00022475"/>
    </source>
</evidence>
<dbReference type="InterPro" id="IPR003594">
    <property type="entry name" value="HATPase_dom"/>
</dbReference>
<evidence type="ECO:0000256" key="7">
    <source>
        <dbReference type="ARBA" id="ARBA00022777"/>
    </source>
</evidence>
<dbReference type="EC" id="2.7.13.3" evidence="3"/>
<proteinExistence type="predicted"/>
<sequence>MERRRMVLLWSVVATVCAAAMLALPGSETVPYHIGWAAFALCFGLEQWSPRATWVGLGVYTFVTGAILVVRVTSGVLDWQETTEIPLMLLLMALMIWHVRRRQGALSDLTDNAARERAESTMRELLTLRTSHEMRSPLMISRGYLEMLMDRTPPGEDLDDLQVVEEELARLTRVCERLVRSMRVGSDLEVTDVDIDAVLRQTAQRWATVAPRSWQVESSGLVLQCSTERLRACLDTLVENALRYTEGDEDTVLLYARPMRDAIVLGVADSGRGFTTDMLRTAAGQHGPASTGEILDGVRDDLSQTGLGLSLVRDVATRRGGWVQLGVSPWGGADVAMILPVVPQVPVVQAIRPVQTSTVRATQVRGGHRSRTA</sequence>
<organism evidence="11 12">
    <name type="scientific">Terrabacter carboxydivorans</name>
    <dbReference type="NCBI Taxonomy" id="619730"/>
    <lineage>
        <taxon>Bacteria</taxon>
        <taxon>Bacillati</taxon>
        <taxon>Actinomycetota</taxon>
        <taxon>Actinomycetes</taxon>
        <taxon>Micrococcales</taxon>
        <taxon>Intrasporangiaceae</taxon>
        <taxon>Terrabacter</taxon>
    </lineage>
</organism>